<reference evidence="2 3" key="1">
    <citation type="submission" date="2019-02" db="EMBL/GenBank/DDBJ databases">
        <title>Deep-cultivation of Planctomycetes and their phenomic and genomic characterization uncovers novel biology.</title>
        <authorList>
            <person name="Wiegand S."/>
            <person name="Jogler M."/>
            <person name="Boedeker C."/>
            <person name="Pinto D."/>
            <person name="Vollmers J."/>
            <person name="Rivas-Marin E."/>
            <person name="Kohn T."/>
            <person name="Peeters S.H."/>
            <person name="Heuer A."/>
            <person name="Rast P."/>
            <person name="Oberbeckmann S."/>
            <person name="Bunk B."/>
            <person name="Jeske O."/>
            <person name="Meyerdierks A."/>
            <person name="Storesund J.E."/>
            <person name="Kallscheuer N."/>
            <person name="Luecker S."/>
            <person name="Lage O.M."/>
            <person name="Pohl T."/>
            <person name="Merkel B.J."/>
            <person name="Hornburger P."/>
            <person name="Mueller R.-W."/>
            <person name="Bruemmer F."/>
            <person name="Labrenz M."/>
            <person name="Spormann A.M."/>
            <person name="Op den Camp H."/>
            <person name="Overmann J."/>
            <person name="Amann R."/>
            <person name="Jetten M.S.M."/>
            <person name="Mascher T."/>
            <person name="Medema M.H."/>
            <person name="Devos D.P."/>
            <person name="Kaster A.-K."/>
            <person name="Ovreas L."/>
            <person name="Rohde M."/>
            <person name="Galperin M.Y."/>
            <person name="Jogler C."/>
        </authorList>
    </citation>
    <scope>NUCLEOTIDE SEQUENCE [LARGE SCALE GENOMIC DNA]</scope>
    <source>
        <strain evidence="2 3">Pla175</strain>
    </source>
</reference>
<dbReference type="EMBL" id="CP036291">
    <property type="protein sequence ID" value="QDU89730.1"/>
    <property type="molecule type" value="Genomic_DNA"/>
</dbReference>
<accession>A0A518DE30</accession>
<dbReference type="InterPro" id="IPR011989">
    <property type="entry name" value="ARM-like"/>
</dbReference>
<keyword evidence="3" id="KW-1185">Reference proteome</keyword>
<feature type="signal peptide" evidence="1">
    <location>
        <begin position="1"/>
        <end position="26"/>
    </location>
</feature>
<keyword evidence="1" id="KW-0732">Signal</keyword>
<evidence type="ECO:0000313" key="2">
    <source>
        <dbReference type="EMBL" id="QDU89730.1"/>
    </source>
</evidence>
<name>A0A518DE30_9BACT</name>
<dbReference type="Proteomes" id="UP000317429">
    <property type="component" value="Chromosome"/>
</dbReference>
<proteinExistence type="predicted"/>
<sequence precursor="true">MSRSLRLHTLAACLALLTLGSLGAAAGHDASSDFQGWSLEPGIGQAHLVMAARVTRVSSVTVVEGAKTDIALREYRFQPVRVLKGLFQREALSMTASDLGLPAEDASAAPPLKEGELRMLILSQQRGFDLGGGIASYGCVSATPGATTFAQRVPLLSGADDPLVGVVETLIQVADSRSRSERARLLIDRLAKTDGVATVALLTSLSLRADWCASDGRVYEALARLVESPQSAVRGAALDLLAKMLTVGPSPDNPQPPGGVADALYAVLRSDEARTTIRTASIDALGRLPGTTVEADGVRAYLIDQLTDAATQAERQAAATALSRSGAALRHSLGLTPVMDATAALPLDLAPAGEAAYAQAAIRLMPRPALRETMGDLPLAERVWLERLERSLAAGQSIEAEVDALGGMQSKQMSTLLMAAAEQPSLSAAERGAIARALGVLGEKRAAPLLVGWLRGADFRLKGEALTALELVDSPSSADAMRPLLKSESYLPFKLRIARLLARHGVDDGYALAAEHLSDQDHTAAATLVLVALDDPRTTRDLSEILATRPDRRWRAAALTGLAAVGDADARGELRKILADDRDPLVASAAEAVGLSADSTLLPPLAMLARSRNKEIAEAALVALRRFFSGVRQSPLGLAAIDADGRPSSEPAADVAPETRELLASAVADVASDAYVDLGLRVQALAAARLIGGEGYAELLTELADQSELEGTTLLAKVQADRREARRRK</sequence>
<dbReference type="AlphaFoldDB" id="A0A518DE30"/>
<dbReference type="Gene3D" id="1.25.10.10">
    <property type="entry name" value="Leucine-rich Repeat Variant"/>
    <property type="match status" value="3"/>
</dbReference>
<protein>
    <recommendedName>
        <fullName evidence="4">HEAT repeat protein</fullName>
    </recommendedName>
</protein>
<dbReference type="SUPFAM" id="SSF48371">
    <property type="entry name" value="ARM repeat"/>
    <property type="match status" value="1"/>
</dbReference>
<evidence type="ECO:0000313" key="3">
    <source>
        <dbReference type="Proteomes" id="UP000317429"/>
    </source>
</evidence>
<dbReference type="KEGG" id="pnd:Pla175_31250"/>
<evidence type="ECO:0008006" key="4">
    <source>
        <dbReference type="Google" id="ProtNLM"/>
    </source>
</evidence>
<dbReference type="RefSeq" id="WP_145286822.1">
    <property type="nucleotide sequence ID" value="NZ_CP036291.1"/>
</dbReference>
<dbReference type="SMART" id="SM00567">
    <property type="entry name" value="EZ_HEAT"/>
    <property type="match status" value="5"/>
</dbReference>
<feature type="chain" id="PRO_5022122381" description="HEAT repeat protein" evidence="1">
    <location>
        <begin position="27"/>
        <end position="729"/>
    </location>
</feature>
<dbReference type="InterPro" id="IPR016024">
    <property type="entry name" value="ARM-type_fold"/>
</dbReference>
<gene>
    <name evidence="2" type="ORF">Pla175_31250</name>
</gene>
<dbReference type="InterPro" id="IPR004155">
    <property type="entry name" value="PBS_lyase_HEAT"/>
</dbReference>
<evidence type="ECO:0000256" key="1">
    <source>
        <dbReference type="SAM" id="SignalP"/>
    </source>
</evidence>
<organism evidence="2 3">
    <name type="scientific">Pirellulimonas nuda</name>
    <dbReference type="NCBI Taxonomy" id="2528009"/>
    <lineage>
        <taxon>Bacteria</taxon>
        <taxon>Pseudomonadati</taxon>
        <taxon>Planctomycetota</taxon>
        <taxon>Planctomycetia</taxon>
        <taxon>Pirellulales</taxon>
        <taxon>Lacipirellulaceae</taxon>
        <taxon>Pirellulimonas</taxon>
    </lineage>
</organism>